<gene>
    <name evidence="1" type="ORF">OLMES_1651</name>
</gene>
<dbReference type="SUPFAM" id="SSF81301">
    <property type="entry name" value="Nucleotidyltransferase"/>
    <property type="match status" value="1"/>
</dbReference>
<name>A0A1Y0I7H7_9GAMM</name>
<dbReference type="KEGG" id="ome:OLMES_1651"/>
<keyword evidence="2" id="KW-1185">Reference proteome</keyword>
<organism evidence="1 2">
    <name type="scientific">Oleiphilus messinensis</name>
    <dbReference type="NCBI Taxonomy" id="141451"/>
    <lineage>
        <taxon>Bacteria</taxon>
        <taxon>Pseudomonadati</taxon>
        <taxon>Pseudomonadota</taxon>
        <taxon>Gammaproteobacteria</taxon>
        <taxon>Oceanospirillales</taxon>
        <taxon>Oleiphilaceae</taxon>
        <taxon>Oleiphilus</taxon>
    </lineage>
</organism>
<dbReference type="AlphaFoldDB" id="A0A1Y0I7H7"/>
<dbReference type="OrthoDB" id="6364916at2"/>
<dbReference type="Proteomes" id="UP000196027">
    <property type="component" value="Chromosome"/>
</dbReference>
<sequence>MHESAVHWIVSLLRERHVPFLICGGLAARGFGSNRVLNDIDLFVPGEYFSEVVEAGQCYISKPAARRVEEGWDLTYVQFEYQGIKVEVGNAEGVKIFDASQASWTALNIDFTRKIELILLGLKLPLMLAEDLVWYKSVLCRPVDLEDIQAIIKSKWV</sequence>
<dbReference type="EMBL" id="CP021425">
    <property type="protein sequence ID" value="ARU55726.1"/>
    <property type="molecule type" value="Genomic_DNA"/>
</dbReference>
<evidence type="ECO:0000313" key="2">
    <source>
        <dbReference type="Proteomes" id="UP000196027"/>
    </source>
</evidence>
<accession>A0A1Y0I7H7</accession>
<dbReference type="RefSeq" id="WP_087460799.1">
    <property type="nucleotide sequence ID" value="NZ_CP021425.1"/>
</dbReference>
<dbReference type="Gene3D" id="3.30.460.40">
    <property type="match status" value="1"/>
</dbReference>
<evidence type="ECO:0008006" key="3">
    <source>
        <dbReference type="Google" id="ProtNLM"/>
    </source>
</evidence>
<protein>
    <recommendedName>
        <fullName evidence="3">Nucleotidyltransferase family protein</fullName>
    </recommendedName>
</protein>
<evidence type="ECO:0000313" key="1">
    <source>
        <dbReference type="EMBL" id="ARU55726.1"/>
    </source>
</evidence>
<dbReference type="InterPro" id="IPR043519">
    <property type="entry name" value="NT_sf"/>
</dbReference>
<reference evidence="1 2" key="1">
    <citation type="submission" date="2017-05" db="EMBL/GenBank/DDBJ databases">
        <title>Genomic insights into alkan degradation activity of Oleiphilus messinensis.</title>
        <authorList>
            <person name="Kozyavkin S.A."/>
            <person name="Slesarev A.I."/>
            <person name="Golyshin P.N."/>
            <person name="Korzhenkov A."/>
            <person name="Golyshina O.N."/>
            <person name="Toshchakov S.V."/>
        </authorList>
    </citation>
    <scope>NUCLEOTIDE SEQUENCE [LARGE SCALE GENOMIC DNA]</scope>
    <source>
        <strain evidence="1 2">ME102</strain>
    </source>
</reference>
<proteinExistence type="predicted"/>